<reference evidence="10" key="2">
    <citation type="submission" date="2023-02" db="EMBL/GenBank/DDBJ databases">
        <authorList>
            <consortium name="DOE Joint Genome Institute"/>
            <person name="Mondo S.J."/>
            <person name="Chang Y."/>
            <person name="Wang Y."/>
            <person name="Ahrendt S."/>
            <person name="Andreopoulos W."/>
            <person name="Barry K."/>
            <person name="Beard J."/>
            <person name="Benny G.L."/>
            <person name="Blankenship S."/>
            <person name="Bonito G."/>
            <person name="Cuomo C."/>
            <person name="Desiro A."/>
            <person name="Gervers K.A."/>
            <person name="Hundley H."/>
            <person name="Kuo A."/>
            <person name="LaButti K."/>
            <person name="Lang B.F."/>
            <person name="Lipzen A."/>
            <person name="O'Donnell K."/>
            <person name="Pangilinan J."/>
            <person name="Reynolds N."/>
            <person name="Sandor L."/>
            <person name="Smith M.W."/>
            <person name="Tsang A."/>
            <person name="Grigoriev I.V."/>
            <person name="Stajich J.E."/>
            <person name="Spatafora J.W."/>
        </authorList>
    </citation>
    <scope>NUCLEOTIDE SEQUENCE</scope>
    <source>
        <strain evidence="10">RSA 2281</strain>
    </source>
</reference>
<feature type="compositionally biased region" description="Low complexity" evidence="6">
    <location>
        <begin position="1285"/>
        <end position="1297"/>
    </location>
</feature>
<dbReference type="GO" id="GO:0005516">
    <property type="term" value="F:calmodulin binding"/>
    <property type="evidence" value="ECO:0007669"/>
    <property type="project" value="UniProtKB-KW"/>
</dbReference>
<keyword evidence="10" id="KW-0378">Hydrolase</keyword>
<reference evidence="10" key="1">
    <citation type="journal article" date="2022" name="IScience">
        <title>Evolution of zygomycete secretomes and the origins of terrestrial fungal ecologies.</title>
        <authorList>
            <person name="Chang Y."/>
            <person name="Wang Y."/>
            <person name="Mondo S."/>
            <person name="Ahrendt S."/>
            <person name="Andreopoulos W."/>
            <person name="Barry K."/>
            <person name="Beard J."/>
            <person name="Benny G.L."/>
            <person name="Blankenship S."/>
            <person name="Bonito G."/>
            <person name="Cuomo C."/>
            <person name="Desiro A."/>
            <person name="Gervers K.A."/>
            <person name="Hundley H."/>
            <person name="Kuo A."/>
            <person name="LaButti K."/>
            <person name="Lang B.F."/>
            <person name="Lipzen A."/>
            <person name="O'Donnell K."/>
            <person name="Pangilinan J."/>
            <person name="Reynolds N."/>
            <person name="Sandor L."/>
            <person name="Smith M.E."/>
            <person name="Tsang A."/>
            <person name="Grigoriev I.V."/>
            <person name="Stajich J.E."/>
            <person name="Spatafora J.W."/>
        </authorList>
    </citation>
    <scope>NUCLEOTIDE SEQUENCE</scope>
    <source>
        <strain evidence="10">RSA 2281</strain>
    </source>
</reference>
<evidence type="ECO:0000259" key="9">
    <source>
        <dbReference type="Pfam" id="PF19292"/>
    </source>
</evidence>
<evidence type="ECO:0000256" key="6">
    <source>
        <dbReference type="SAM" id="MobiDB-lite"/>
    </source>
</evidence>
<feature type="region of interest" description="Disordered" evidence="6">
    <location>
        <begin position="1269"/>
        <end position="1299"/>
    </location>
</feature>
<dbReference type="Pfam" id="PF19292">
    <property type="entry name" value="KPBB_C"/>
    <property type="match status" value="1"/>
</dbReference>
<dbReference type="PANTHER" id="PTHR10749:SF8">
    <property type="entry name" value="PHOSPHORYLASE B KINASE REGULATORY SUBUNIT BETA"/>
    <property type="match status" value="1"/>
</dbReference>
<dbReference type="InterPro" id="IPR012341">
    <property type="entry name" value="6hp_glycosidase-like_sf"/>
</dbReference>
<dbReference type="Gene3D" id="1.50.10.10">
    <property type="match status" value="1"/>
</dbReference>
<evidence type="ECO:0000259" key="7">
    <source>
        <dbReference type="Pfam" id="PF00723"/>
    </source>
</evidence>
<feature type="region of interest" description="Disordered" evidence="6">
    <location>
        <begin position="714"/>
        <end position="737"/>
    </location>
</feature>
<dbReference type="Pfam" id="PF00723">
    <property type="entry name" value="Glyco_hydro_15"/>
    <property type="match status" value="1"/>
</dbReference>
<evidence type="ECO:0000259" key="8">
    <source>
        <dbReference type="Pfam" id="PF15711"/>
    </source>
</evidence>
<dbReference type="InterPro" id="IPR039477">
    <property type="entry name" value="ILEI/PANDER_dom"/>
</dbReference>
<feature type="region of interest" description="Disordered" evidence="6">
    <location>
        <begin position="769"/>
        <end position="837"/>
    </location>
</feature>
<dbReference type="GO" id="GO:0005977">
    <property type="term" value="P:glycogen metabolic process"/>
    <property type="evidence" value="ECO:0007669"/>
    <property type="project" value="UniProtKB-KW"/>
</dbReference>
<dbReference type="Pfam" id="PF15711">
    <property type="entry name" value="ILEI"/>
    <property type="match status" value="1"/>
</dbReference>
<evidence type="ECO:0000313" key="11">
    <source>
        <dbReference type="Proteomes" id="UP001209540"/>
    </source>
</evidence>
<evidence type="ECO:0000313" key="10">
    <source>
        <dbReference type="EMBL" id="KAI9257275.1"/>
    </source>
</evidence>
<evidence type="ECO:0000256" key="4">
    <source>
        <dbReference type="ARBA" id="ARBA00022860"/>
    </source>
</evidence>
<evidence type="ECO:0000256" key="5">
    <source>
        <dbReference type="ARBA" id="ARBA00023277"/>
    </source>
</evidence>
<dbReference type="GO" id="GO:0005964">
    <property type="term" value="C:phosphorylase kinase complex"/>
    <property type="evidence" value="ECO:0007669"/>
    <property type="project" value="TreeGrafter"/>
</dbReference>
<keyword evidence="5" id="KW-0119">Carbohydrate metabolism</keyword>
<accession>A0AAD5JWH7</accession>
<comment type="similarity">
    <text evidence="2">Belongs to the phosphorylase b kinase regulatory chain family.</text>
</comment>
<comment type="caution">
    <text evidence="10">The sequence shown here is derived from an EMBL/GenBank/DDBJ whole genome shotgun (WGS) entry which is preliminary data.</text>
</comment>
<dbReference type="InterPro" id="IPR011613">
    <property type="entry name" value="GH15-like"/>
</dbReference>
<evidence type="ECO:0000256" key="3">
    <source>
        <dbReference type="ARBA" id="ARBA00022600"/>
    </source>
</evidence>
<dbReference type="PROSITE" id="PS52031">
    <property type="entry name" value="GG_LECTIN"/>
    <property type="match status" value="1"/>
</dbReference>
<protein>
    <submittedName>
        <fullName evidence="10">Glycosyl hydrolases family 15-domain-containing protein</fullName>
    </submittedName>
</protein>
<dbReference type="Proteomes" id="UP001209540">
    <property type="component" value="Unassembled WGS sequence"/>
</dbReference>
<feature type="domain" description="ILEI/PANDER" evidence="8">
    <location>
        <begin position="1136"/>
        <end position="1224"/>
    </location>
</feature>
<feature type="domain" description="Phosphorylase b kinase regulatory subunit alpha/beta C-terminal" evidence="9">
    <location>
        <begin position="1288"/>
        <end position="1449"/>
    </location>
</feature>
<dbReference type="GO" id="GO:0016787">
    <property type="term" value="F:hydrolase activity"/>
    <property type="evidence" value="ECO:0007669"/>
    <property type="project" value="UniProtKB-KW"/>
</dbReference>
<name>A0AAD5JWH7_9FUNG</name>
<dbReference type="EMBL" id="JAIXMP010000020">
    <property type="protein sequence ID" value="KAI9257275.1"/>
    <property type="molecule type" value="Genomic_DNA"/>
</dbReference>
<dbReference type="InterPro" id="IPR045583">
    <property type="entry name" value="KPBA/B_C"/>
</dbReference>
<comment type="pathway">
    <text evidence="1">Glycan biosynthesis; glycogen metabolism.</text>
</comment>
<evidence type="ECO:0000256" key="1">
    <source>
        <dbReference type="ARBA" id="ARBA00005131"/>
    </source>
</evidence>
<keyword evidence="11" id="KW-1185">Reference proteome</keyword>
<proteinExistence type="inferred from homology"/>
<keyword evidence="3" id="KW-0321">Glycogen metabolism</keyword>
<feature type="compositionally biased region" description="Basic and acidic residues" evidence="6">
    <location>
        <begin position="779"/>
        <end position="788"/>
    </location>
</feature>
<feature type="compositionally biased region" description="Polar residues" evidence="6">
    <location>
        <begin position="789"/>
        <end position="816"/>
    </location>
</feature>
<feature type="region of interest" description="Disordered" evidence="6">
    <location>
        <begin position="1071"/>
        <end position="1091"/>
    </location>
</feature>
<organism evidence="10 11">
    <name type="scientific">Phascolomyces articulosus</name>
    <dbReference type="NCBI Taxonomy" id="60185"/>
    <lineage>
        <taxon>Eukaryota</taxon>
        <taxon>Fungi</taxon>
        <taxon>Fungi incertae sedis</taxon>
        <taxon>Mucoromycota</taxon>
        <taxon>Mucoromycotina</taxon>
        <taxon>Mucoromycetes</taxon>
        <taxon>Mucorales</taxon>
        <taxon>Lichtheimiaceae</taxon>
        <taxon>Phascolomyces</taxon>
    </lineage>
</organism>
<feature type="domain" description="GH15-like" evidence="7">
    <location>
        <begin position="15"/>
        <end position="1000"/>
    </location>
</feature>
<dbReference type="SUPFAM" id="SSF48208">
    <property type="entry name" value="Six-hairpin glycosidases"/>
    <property type="match status" value="1"/>
</dbReference>
<gene>
    <name evidence="10" type="ORF">BDA99DRAFT_561768</name>
</gene>
<evidence type="ECO:0000256" key="2">
    <source>
        <dbReference type="ARBA" id="ARBA00007128"/>
    </source>
</evidence>
<dbReference type="PANTHER" id="PTHR10749">
    <property type="entry name" value="PHOSPHORYLASE B KINASE REGULATORY SUBUNIT"/>
    <property type="match status" value="1"/>
</dbReference>
<dbReference type="InterPro" id="IPR008734">
    <property type="entry name" value="PHK_A/B_su"/>
</dbReference>
<sequence>MTAHYSIATQRVLQRLDYYYQVINATILSKQNAVSGLMPASVAITTHGDYTDAWVRDNVYSIYAVYGLALAYRRVDNDNGRAFELEHAVIKLMRGLLFAMMRQAKKVEQFKKTQALEHSLHAKYNTTNGETVVGDFDWGHLQIDATSFFLVALADMTTSGFTIVYTQDEVDFVQNLVFYIERAYRTPDYGIWERGNKSNHGQPELNSSSIGMALAALRAINGVNLFGARGGPTTVIHVLPDELTRNATTLHSFLPRESNSKEIDGSVLSVIGFPAFAVNDPDLIRRSKQEAKEKLEGKYGWKRFLRDGHQTVLEDTSRLHYNLNELKIFENIESEWPLFFTYLVLEGLFTGDLEQAEEYRKKLEPLIIDSTHVHQLPMSPGGGTVSPASGSSSKYSFLSSNGTDPDLNIPLVAELYYVPPEYIDAEKANPHSQPRSPNDNLPLVWALSLYFLGKLIEEDLLSPSEVDPLGRRFAAKKVPRQHIVQIVLLSEDEALQSTLSMYGLETQTMGEIASNITILHPRALTEVYAGLGRNSKLGLSGRPKRPVGVLGTSRLYRIQGQIYAFTPHFMDNEEFYLNSDPDYLVSAFESELSFTSQNWFYPGRPTMVVVLTNALLGAAMVQHQGKQGDLTSITTATSVSDRSSQKNLLNFFMNLRCGESSNGVRVRLCRLTESINTSNIESLDFLINQPDMNWESILLFANRTARNRRRSIHRKLGYDEGETQANTPGSKTPRRRNTAFHGKSLASPLDRLNQESYFEQLSTALSNLKPSNAYEDDEPQFKLKDPEQHNSSPSARKTVSATLNDVGSTTEESSGSPFPGADSASSDRPPSESPADMLALMLGDPSQFEQAVDSLLASGNLYDQIDLLQYLASCQPIDYYIDQLQATIKELLEEVYLKSMRLQYWSIARQAAGLLRKIVPSLTINITDLVIRQKQVSIGSGPQEYLMSMPTAPDALSKMISEHCNDDVREGPVVQEIIIYLGSLIRTEPHIFDGILRLRTHYIIIALREEISRTNGCDEEEAVEHLMQLSPFEIKSLLGTILSGPRLCDTDIMVRDKPGGLLMLSLPPSKKEKQQQYEQQKQQNNTVTPSTPLAPAATMVVDNNNKLVIRAQSAGYNWGNFARVDINGHTLHGNSRGIHVWAIDRSTQLLLERGSFDTHISTEESLEFKRFIDWLSPGTIVVVAVKDDCTEHLGKEGIEAMENLGSTKIRQVQYRDSYVFIGEKKPVMGTTGHNGSSSTTITSPIIEQHNHTGPTDLIERTITTSVTSTGTTTLGANSKNKHHSNNNNTSIPTPITHCPHSNGRWLRRRKNDGALNRVPPQFFPNTWKILDSSQGLRIRNHTLPRDPTVLEKTAEEFNFALAVEIFLGWFIDPAERQIAVETLTVIYKLKERNPEMQLNTYIDIVQIMDTAVEFFWIKWNKENKDHALSYKENKGLAHKLFYDLPQQGSDDSTFGYLSKSALKVLPIEFTY</sequence>
<dbReference type="InterPro" id="IPR008928">
    <property type="entry name" value="6-hairpin_glycosidase_sf"/>
</dbReference>
<keyword evidence="4" id="KW-0112">Calmodulin-binding</keyword>